<protein>
    <submittedName>
        <fullName evidence="1">Uncharacterized protein</fullName>
    </submittedName>
</protein>
<dbReference type="Proteomes" id="UP000008138">
    <property type="component" value="Chromosome"/>
</dbReference>
<gene>
    <name evidence="1" type="ordered locus">TUZN_1059</name>
</gene>
<dbReference type="KEGG" id="tuz:TUZN_1059"/>
<dbReference type="eggNOG" id="arCOG07332">
    <property type="taxonomic scope" value="Archaea"/>
</dbReference>
<sequence length="106" mass="10502">MGTGRAAGLGPAALQIEAALASIAAYLQPALSPYLLAAVGATLAVPEINRSIYSPQLQRQTAWALLALAIAEALTGFAAGPVTSNLISAATGGLLTRGSGYSSTSC</sequence>
<dbReference type="RefSeq" id="WP_013679875.1">
    <property type="nucleotide sequence ID" value="NC_015315.1"/>
</dbReference>
<dbReference type="AlphaFoldDB" id="F2L6E3"/>
<reference key="2">
    <citation type="submission" date="2011-03" db="EMBL/GenBank/DDBJ databases">
        <title>Complete genome sequence of the thermoacidophilic crenarchaeon Thermoproteus uzoniensis 768-20.</title>
        <authorList>
            <person name="Mardanov A.V."/>
            <person name="Gumerov V.M."/>
            <person name="Beletsky A.V."/>
            <person name="Prokofeva M.I."/>
            <person name="Bonch-Osmolovskaya E.A."/>
            <person name="Ravin N.V."/>
            <person name="Skryabin K.G."/>
        </authorList>
    </citation>
    <scope>NUCLEOTIDE SEQUENCE</scope>
    <source>
        <strain>768-20</strain>
    </source>
</reference>
<dbReference type="STRING" id="999630.TUZN_1059"/>
<name>F2L6E3_THEU7</name>
<proteinExistence type="predicted"/>
<accession>F2L6E3</accession>
<evidence type="ECO:0000313" key="1">
    <source>
        <dbReference type="EMBL" id="AEA12539.1"/>
    </source>
</evidence>
<dbReference type="HOGENOM" id="CLU_2217197_0_0_2"/>
<keyword evidence="2" id="KW-1185">Reference proteome</keyword>
<reference evidence="1 2" key="1">
    <citation type="journal article" date="2011" name="J. Bacteriol.">
        <title>Complete genome sequence of the thermoacidophilic crenarchaeon Thermoproteus uzoniensis 768-20.</title>
        <authorList>
            <person name="Mardanov A.V."/>
            <person name="Gumerov V.M."/>
            <person name="Beletsky A.V."/>
            <person name="Prokofeva M.I."/>
            <person name="Bonch-Osmolovskaya E.A."/>
            <person name="Ravin N.V."/>
            <person name="Skryabin K.G."/>
        </authorList>
    </citation>
    <scope>NUCLEOTIDE SEQUENCE [LARGE SCALE GENOMIC DNA]</scope>
    <source>
        <strain evidence="1 2">768-20</strain>
    </source>
</reference>
<dbReference type="GeneID" id="70537534"/>
<organism evidence="1 2">
    <name type="scientific">Thermoproteus uzoniensis (strain 768-20)</name>
    <dbReference type="NCBI Taxonomy" id="999630"/>
    <lineage>
        <taxon>Archaea</taxon>
        <taxon>Thermoproteota</taxon>
        <taxon>Thermoprotei</taxon>
        <taxon>Thermoproteales</taxon>
        <taxon>Thermoproteaceae</taxon>
        <taxon>Thermoproteus</taxon>
    </lineage>
</organism>
<evidence type="ECO:0000313" key="2">
    <source>
        <dbReference type="Proteomes" id="UP000008138"/>
    </source>
</evidence>
<dbReference type="EMBL" id="CP002590">
    <property type="protein sequence ID" value="AEA12539.1"/>
    <property type="molecule type" value="Genomic_DNA"/>
</dbReference>